<comment type="caution">
    <text evidence="2">The sequence shown here is derived from an EMBL/GenBank/DDBJ whole genome shotgun (WGS) entry which is preliminary data.</text>
</comment>
<reference evidence="2" key="1">
    <citation type="submission" date="2020-07" db="EMBL/GenBank/DDBJ databases">
        <title>The High-quality genome of the commercially important snow crab, Chionoecetes opilio.</title>
        <authorList>
            <person name="Jeong J.-H."/>
            <person name="Ryu S."/>
        </authorList>
    </citation>
    <scope>NUCLEOTIDE SEQUENCE</scope>
    <source>
        <strain evidence="2">MADBK_172401_WGS</strain>
        <tissue evidence="2">Digestive gland</tissue>
    </source>
</reference>
<feature type="region of interest" description="Disordered" evidence="1">
    <location>
        <begin position="77"/>
        <end position="100"/>
    </location>
</feature>
<dbReference type="AlphaFoldDB" id="A0A8J4Y6M9"/>
<gene>
    <name evidence="2" type="ORF">GWK47_053848</name>
</gene>
<dbReference type="Proteomes" id="UP000770661">
    <property type="component" value="Unassembled WGS sequence"/>
</dbReference>
<organism evidence="2 3">
    <name type="scientific">Chionoecetes opilio</name>
    <name type="common">Atlantic snow crab</name>
    <name type="synonym">Cancer opilio</name>
    <dbReference type="NCBI Taxonomy" id="41210"/>
    <lineage>
        <taxon>Eukaryota</taxon>
        <taxon>Metazoa</taxon>
        <taxon>Ecdysozoa</taxon>
        <taxon>Arthropoda</taxon>
        <taxon>Crustacea</taxon>
        <taxon>Multicrustacea</taxon>
        <taxon>Malacostraca</taxon>
        <taxon>Eumalacostraca</taxon>
        <taxon>Eucarida</taxon>
        <taxon>Decapoda</taxon>
        <taxon>Pleocyemata</taxon>
        <taxon>Brachyura</taxon>
        <taxon>Eubrachyura</taxon>
        <taxon>Majoidea</taxon>
        <taxon>Majidae</taxon>
        <taxon>Chionoecetes</taxon>
    </lineage>
</organism>
<name>A0A8J4Y6M9_CHIOP</name>
<proteinExistence type="predicted"/>
<dbReference type="EMBL" id="JACEEZ010017195">
    <property type="protein sequence ID" value="KAG0717731.1"/>
    <property type="molecule type" value="Genomic_DNA"/>
</dbReference>
<evidence type="ECO:0000313" key="3">
    <source>
        <dbReference type="Proteomes" id="UP000770661"/>
    </source>
</evidence>
<sequence length="100" mass="11451">MWKGKKQMVKALDKPPLKKELKRLEGKKMTMSSSLSSFVISKTRSFFLETRPDEGFLAKDPALWEEDDRFKDARNGHLASEWSTMPRSGASPYSRATWGP</sequence>
<keyword evidence="3" id="KW-1185">Reference proteome</keyword>
<evidence type="ECO:0000313" key="2">
    <source>
        <dbReference type="EMBL" id="KAG0717731.1"/>
    </source>
</evidence>
<evidence type="ECO:0000256" key="1">
    <source>
        <dbReference type="SAM" id="MobiDB-lite"/>
    </source>
</evidence>
<protein>
    <submittedName>
        <fullName evidence="2">Uncharacterized protein</fullName>
    </submittedName>
</protein>
<accession>A0A8J4Y6M9</accession>